<dbReference type="PANTHER" id="PTHR30309">
    <property type="entry name" value="INNER MEMBRANE PROTEIN YGIH"/>
    <property type="match status" value="1"/>
</dbReference>
<feature type="transmembrane region" description="Helical" evidence="10">
    <location>
        <begin position="56"/>
        <end position="76"/>
    </location>
</feature>
<dbReference type="EMBL" id="CP034791">
    <property type="protein sequence ID" value="AZT91017.1"/>
    <property type="molecule type" value="Genomic_DNA"/>
</dbReference>
<accession>A0A3T0D7D5</accession>
<proteinExistence type="inferred from homology"/>
<dbReference type="InterPro" id="IPR003811">
    <property type="entry name" value="G3P_acylTferase_PlsY"/>
</dbReference>
<gene>
    <name evidence="10 11" type="primary">plsY</name>
    <name evidence="11" type="ORF">ELD05_10410</name>
</gene>
<evidence type="ECO:0000256" key="7">
    <source>
        <dbReference type="ARBA" id="ARBA00023136"/>
    </source>
</evidence>
<comment type="catalytic activity">
    <reaction evidence="10">
        <text>an acyl phosphate + sn-glycerol 3-phosphate = a 1-acyl-sn-glycero-3-phosphate + phosphate</text>
        <dbReference type="Rhea" id="RHEA:34075"/>
        <dbReference type="ChEBI" id="CHEBI:43474"/>
        <dbReference type="ChEBI" id="CHEBI:57597"/>
        <dbReference type="ChEBI" id="CHEBI:57970"/>
        <dbReference type="ChEBI" id="CHEBI:59918"/>
        <dbReference type="EC" id="2.3.1.275"/>
    </reaction>
</comment>
<keyword evidence="5 10" id="KW-1133">Transmembrane helix</keyword>
<keyword evidence="8 10" id="KW-0594">Phospholipid biosynthesis</keyword>
<comment type="pathway">
    <text evidence="10">Lipid metabolism; phospholipid metabolism.</text>
</comment>
<comment type="similarity">
    <text evidence="10">Belongs to the PlsY family.</text>
</comment>
<evidence type="ECO:0000256" key="8">
    <source>
        <dbReference type="ARBA" id="ARBA00023209"/>
    </source>
</evidence>
<dbReference type="EC" id="2.3.1.275" evidence="10"/>
<keyword evidence="7 10" id="KW-0472">Membrane</keyword>
<comment type="subunit">
    <text evidence="10">Probably interacts with PlsX.</text>
</comment>
<keyword evidence="9 10" id="KW-1208">Phospholipid metabolism</keyword>
<dbReference type="HAMAP" id="MF_01043">
    <property type="entry name" value="PlsY"/>
    <property type="match status" value="1"/>
</dbReference>
<protein>
    <recommendedName>
        <fullName evidence="10">Glycerol-3-phosphate acyltransferase</fullName>
    </recommendedName>
    <alternativeName>
        <fullName evidence="10">Acyl-PO4 G3P acyltransferase</fullName>
    </alternativeName>
    <alternativeName>
        <fullName evidence="10">Acyl-phosphate--glycerol-3-phosphate acyltransferase</fullName>
    </alternativeName>
    <alternativeName>
        <fullName evidence="10">G3P acyltransferase</fullName>
        <shortName evidence="10">GPAT</shortName>
        <ecNumber evidence="10">2.3.1.275</ecNumber>
    </alternativeName>
    <alternativeName>
        <fullName evidence="10">Lysophosphatidic acid synthase</fullName>
        <shortName evidence="10">LPA synthase</shortName>
    </alternativeName>
</protein>
<keyword evidence="6 10" id="KW-0443">Lipid metabolism</keyword>
<name>A0A3T0D7D5_9FIRM</name>
<comment type="function">
    <text evidence="10">Catalyzes the transfer of an acyl group from acyl-phosphate (acyl-PO(4)) to glycerol-3-phosphate (G3P) to form lysophosphatidic acid (LPA). This enzyme utilizes acyl-phosphate as fatty acyl donor, but not acyl-CoA or acyl-ACP.</text>
</comment>
<dbReference type="SMART" id="SM01207">
    <property type="entry name" value="G3P_acyltransf"/>
    <property type="match status" value="1"/>
</dbReference>
<feature type="transmembrane region" description="Helical" evidence="10">
    <location>
        <begin position="82"/>
        <end position="103"/>
    </location>
</feature>
<dbReference type="UniPathway" id="UPA00085"/>
<feature type="transmembrane region" description="Helical" evidence="10">
    <location>
        <begin position="115"/>
        <end position="139"/>
    </location>
</feature>
<evidence type="ECO:0000256" key="4">
    <source>
        <dbReference type="ARBA" id="ARBA00022692"/>
    </source>
</evidence>
<evidence type="ECO:0000313" key="11">
    <source>
        <dbReference type="EMBL" id="AZT91017.1"/>
    </source>
</evidence>
<dbReference type="PANTHER" id="PTHR30309:SF0">
    <property type="entry name" value="GLYCEROL-3-PHOSPHATE ACYLTRANSFERASE-RELATED"/>
    <property type="match status" value="1"/>
</dbReference>
<evidence type="ECO:0000256" key="3">
    <source>
        <dbReference type="ARBA" id="ARBA00022679"/>
    </source>
</evidence>
<dbReference type="NCBIfam" id="TIGR00023">
    <property type="entry name" value="glycerol-3-phosphate 1-O-acyltransferase PlsY"/>
    <property type="match status" value="1"/>
</dbReference>
<comment type="subcellular location">
    <subcellularLocation>
        <location evidence="10">Cell membrane</location>
        <topology evidence="10">Multi-pass membrane protein</topology>
    </subcellularLocation>
</comment>
<dbReference type="KEGG" id="ccha:ELD05_10410"/>
<keyword evidence="11" id="KW-0012">Acyltransferase</keyword>
<dbReference type="Proteomes" id="UP000282930">
    <property type="component" value="Chromosome"/>
</dbReference>
<evidence type="ECO:0000256" key="10">
    <source>
        <dbReference type="HAMAP-Rule" id="MF_01043"/>
    </source>
</evidence>
<dbReference type="RefSeq" id="WP_127352377.1">
    <property type="nucleotide sequence ID" value="NZ_CP034791.1"/>
</dbReference>
<feature type="transmembrane region" description="Helical" evidence="10">
    <location>
        <begin position="151"/>
        <end position="178"/>
    </location>
</feature>
<reference evidence="11 12" key="1">
    <citation type="submission" date="2018-12" db="EMBL/GenBank/DDBJ databases">
        <title>Genome sequence from the cellulolytic species, Caldicellulosiruptor changbaiensis.</title>
        <authorList>
            <person name="Blumer-Schuette S.E."/>
            <person name="Mendoza C."/>
        </authorList>
    </citation>
    <scope>NUCLEOTIDE SEQUENCE [LARGE SCALE GENOMIC DNA]</scope>
    <source>
        <strain evidence="11 12">CBS-Z</strain>
    </source>
</reference>
<feature type="transmembrane region" description="Helical" evidence="10">
    <location>
        <begin position="6"/>
        <end position="26"/>
    </location>
</feature>
<evidence type="ECO:0000256" key="5">
    <source>
        <dbReference type="ARBA" id="ARBA00022989"/>
    </source>
</evidence>
<evidence type="ECO:0000256" key="2">
    <source>
        <dbReference type="ARBA" id="ARBA00022516"/>
    </source>
</evidence>
<evidence type="ECO:0000313" key="12">
    <source>
        <dbReference type="Proteomes" id="UP000282930"/>
    </source>
</evidence>
<dbReference type="GO" id="GO:0008654">
    <property type="term" value="P:phospholipid biosynthetic process"/>
    <property type="evidence" value="ECO:0007669"/>
    <property type="project" value="UniProtKB-UniRule"/>
</dbReference>
<dbReference type="AlphaFoldDB" id="A0A3T0D7D5"/>
<sequence length="202" mass="21883">MKALQILIVLAVGYLLGSVLPALIIGKMLNGVDIRKYGSGNPGTTNVLRTMGIGPAILVFTIDVLKGVVATLFAKIVMPDDVVLGVTLAGFAVICGHNWPLYFGFRGGKAVATSIGVALVATPVITLIVIALALIVLVIKRYMSLTSIVGSILYFLVILIFAREYWFLALIIMVVIIIRHRENIKRLLNGTERKIGERVKLQ</sequence>
<evidence type="ECO:0000256" key="6">
    <source>
        <dbReference type="ARBA" id="ARBA00023098"/>
    </source>
</evidence>
<keyword evidence="3 10" id="KW-0808">Transferase</keyword>
<evidence type="ECO:0000256" key="9">
    <source>
        <dbReference type="ARBA" id="ARBA00023264"/>
    </source>
</evidence>
<dbReference type="GO" id="GO:0005886">
    <property type="term" value="C:plasma membrane"/>
    <property type="evidence" value="ECO:0007669"/>
    <property type="project" value="UniProtKB-SubCell"/>
</dbReference>
<keyword evidence="12" id="KW-1185">Reference proteome</keyword>
<evidence type="ECO:0000256" key="1">
    <source>
        <dbReference type="ARBA" id="ARBA00022475"/>
    </source>
</evidence>
<dbReference type="GO" id="GO:0043772">
    <property type="term" value="F:acyl-phosphate glycerol-3-phosphate acyltransferase activity"/>
    <property type="evidence" value="ECO:0007669"/>
    <property type="project" value="UniProtKB-UniRule"/>
</dbReference>
<dbReference type="Pfam" id="PF02660">
    <property type="entry name" value="G3P_acyltransf"/>
    <property type="match status" value="1"/>
</dbReference>
<keyword evidence="1 10" id="KW-1003">Cell membrane</keyword>
<keyword evidence="2 10" id="KW-0444">Lipid biosynthesis</keyword>
<organism evidence="11 12">
    <name type="scientific">Caldicellulosiruptor changbaiensis</name>
    <dbReference type="NCBI Taxonomy" id="1222016"/>
    <lineage>
        <taxon>Bacteria</taxon>
        <taxon>Bacillati</taxon>
        <taxon>Bacillota</taxon>
        <taxon>Bacillota incertae sedis</taxon>
        <taxon>Caldicellulosiruptorales</taxon>
        <taxon>Caldicellulosiruptoraceae</taxon>
        <taxon>Caldicellulosiruptor</taxon>
    </lineage>
</organism>
<keyword evidence="4 10" id="KW-0812">Transmembrane</keyword>